<name>A0AAV7Y4D8_9EUKA</name>
<protein>
    <submittedName>
        <fullName evidence="5">Guanine nucleotide exchange factor</fullName>
    </submittedName>
</protein>
<evidence type="ECO:0000256" key="3">
    <source>
        <dbReference type="SAM" id="MobiDB-lite"/>
    </source>
</evidence>
<dbReference type="PANTHER" id="PTHR23113">
    <property type="entry name" value="GUANINE NUCLEOTIDE EXCHANGE FACTOR"/>
    <property type="match status" value="1"/>
</dbReference>
<evidence type="ECO:0000256" key="1">
    <source>
        <dbReference type="ARBA" id="ARBA00022658"/>
    </source>
</evidence>
<dbReference type="SMART" id="SM00147">
    <property type="entry name" value="RasGEF"/>
    <property type="match status" value="1"/>
</dbReference>
<dbReference type="Pfam" id="PF00617">
    <property type="entry name" value="RasGEF"/>
    <property type="match status" value="1"/>
</dbReference>
<dbReference type="InterPro" id="IPR001895">
    <property type="entry name" value="RASGEF_cat_dom"/>
</dbReference>
<feature type="compositionally biased region" description="Basic and acidic residues" evidence="3">
    <location>
        <begin position="1"/>
        <end position="18"/>
    </location>
</feature>
<feature type="domain" description="Ras-GEF" evidence="4">
    <location>
        <begin position="628"/>
        <end position="857"/>
    </location>
</feature>
<dbReference type="Gene3D" id="1.20.870.10">
    <property type="entry name" value="Son of sevenless (SoS) protein Chain: S domain 1"/>
    <property type="match status" value="1"/>
</dbReference>
<dbReference type="PANTHER" id="PTHR23113:SF99">
    <property type="entry name" value="RASGEF DOMAIN-CONTAINING PROTEIN"/>
    <property type="match status" value="1"/>
</dbReference>
<feature type="region of interest" description="Disordered" evidence="3">
    <location>
        <begin position="1"/>
        <end position="57"/>
    </location>
</feature>
<dbReference type="Gene3D" id="1.10.840.10">
    <property type="entry name" value="Ras guanine-nucleotide exchange factors catalytic domain"/>
    <property type="match status" value="1"/>
</dbReference>
<dbReference type="GO" id="GO:0007264">
    <property type="term" value="P:small GTPase-mediated signal transduction"/>
    <property type="evidence" value="ECO:0007669"/>
    <property type="project" value="InterPro"/>
</dbReference>
<evidence type="ECO:0000259" key="4">
    <source>
        <dbReference type="PROSITE" id="PS50009"/>
    </source>
</evidence>
<dbReference type="PROSITE" id="PS50009">
    <property type="entry name" value="RASGEF_CAT"/>
    <property type="match status" value="1"/>
</dbReference>
<evidence type="ECO:0000313" key="6">
    <source>
        <dbReference type="Proteomes" id="UP001146793"/>
    </source>
</evidence>
<keyword evidence="1 2" id="KW-0344">Guanine-nucleotide releasing factor</keyword>
<proteinExistence type="predicted"/>
<dbReference type="SUPFAM" id="SSF48366">
    <property type="entry name" value="Ras GEF"/>
    <property type="match status" value="1"/>
</dbReference>
<evidence type="ECO:0000256" key="2">
    <source>
        <dbReference type="PROSITE-ProRule" id="PRU00168"/>
    </source>
</evidence>
<reference evidence="5" key="1">
    <citation type="submission" date="2022-08" db="EMBL/GenBank/DDBJ databases">
        <title>Novel sulphate-reducing endosymbionts in the free-living metamonad Anaeramoeba.</title>
        <authorList>
            <person name="Jerlstrom-Hultqvist J."/>
            <person name="Cepicka I."/>
            <person name="Gallot-Lavallee L."/>
            <person name="Salas-Leiva D."/>
            <person name="Curtis B.A."/>
            <person name="Zahonova K."/>
            <person name="Pipaliya S."/>
            <person name="Dacks J."/>
            <person name="Roger A.J."/>
        </authorList>
    </citation>
    <scope>NUCLEOTIDE SEQUENCE</scope>
    <source>
        <strain evidence="5">Busselton2</strain>
    </source>
</reference>
<dbReference type="EMBL" id="JANTQA010000072">
    <property type="protein sequence ID" value="KAJ3424394.1"/>
    <property type="molecule type" value="Genomic_DNA"/>
</dbReference>
<evidence type="ECO:0000313" key="5">
    <source>
        <dbReference type="EMBL" id="KAJ3424394.1"/>
    </source>
</evidence>
<feature type="compositionally biased region" description="Acidic residues" evidence="3">
    <location>
        <begin position="19"/>
        <end position="34"/>
    </location>
</feature>
<accession>A0AAV7Y4D8</accession>
<dbReference type="Proteomes" id="UP001146793">
    <property type="component" value="Unassembled WGS sequence"/>
</dbReference>
<comment type="caution">
    <text evidence="5">The sequence shown here is derived from an EMBL/GenBank/DDBJ whole genome shotgun (WGS) entry which is preliminary data.</text>
</comment>
<sequence>METETKTEIEIENDKDTEMPEESEICQEKDELEESTDRTEQERKKRKKKMRKKKKSSDHRFFYPNCNTVTIQEPNGKSKKYNLNSKKTTISELQSYIFRSKQNLLSDHKLFCCFRKRRVDIFDDVEGSFLSGSEQIGDYLQLRIQLRKKCHTTIRATITNELDSSSIDNLTFQAKTKIKDVLTQLEKGMISKDHSLSLVLRKANEKENGVNNNKIQNENQRNDNIIPFFPFNNLKSQGSTNSTMKKLVRSTNIFGIYLDAKEYTISHYLSLFGPLGYTKLIAEAKPIWVYITLPSKPVFQIIVRPNIKLKTLTEKLLKYYHIKRKENSKEIPYTVYHLIYEHDLETNSMVLSEVTPLKEQLTLYENLIIPNSHLKFVKSTDKSNMKEKLQNRKSIVPTLLPNHPLLKPNINLWEEIGNVTWNLILNKRTLKKSGISLEKRIKAATLNRTVALLTSPKTFNKDLCELLIEPLLLISKELFIKKLIERFNVPDIHPKTKNRISGQVKKEVQSFVCTIFLDIVTNYLKIVSIKGRELLIEFIQNNLQNHKIYTIHCYGKLLSRKLGFLDFKLRENEDEDEDEEDQTENILNSTNLLLNKNFNRKKKSPHQIPQPYIPKELDFKKLDLFKIHSLEVARQLSQNSFEIFYKLQPRELFDKAWIGKNKIQFSPNVMFLTNKFERITALFEKEILSQPNKKKRVKIVEQILQIAMHLRKMNNFEDLMAIISALESPSISRLYPLWNKVRSSYKNWFKTTCNQIRNVGSSELLNLFKKSDLPTIPYLGVLLIEATHVSEIPTETRNGLINWNKICKFNKIAKSIKHFQSEKFYYEKVDLIQKYLLNSEIWEESIRWKTSLKYLPLKEEK</sequence>
<dbReference type="InterPro" id="IPR008937">
    <property type="entry name" value="Ras-like_GEF"/>
</dbReference>
<dbReference type="InterPro" id="IPR036964">
    <property type="entry name" value="RASGEF_cat_dom_sf"/>
</dbReference>
<dbReference type="InterPro" id="IPR023578">
    <property type="entry name" value="Ras_GEF_dom_sf"/>
</dbReference>
<feature type="compositionally biased region" description="Basic residues" evidence="3">
    <location>
        <begin position="44"/>
        <end position="57"/>
    </location>
</feature>
<dbReference type="AlphaFoldDB" id="A0AAV7Y4D8"/>
<dbReference type="GO" id="GO:0005085">
    <property type="term" value="F:guanyl-nucleotide exchange factor activity"/>
    <property type="evidence" value="ECO:0007669"/>
    <property type="project" value="UniProtKB-KW"/>
</dbReference>
<gene>
    <name evidence="5" type="ORF">M0812_29114</name>
</gene>
<organism evidence="5 6">
    <name type="scientific">Anaeramoeba flamelloides</name>
    <dbReference type="NCBI Taxonomy" id="1746091"/>
    <lineage>
        <taxon>Eukaryota</taxon>
        <taxon>Metamonada</taxon>
        <taxon>Anaeramoebidae</taxon>
        <taxon>Anaeramoeba</taxon>
    </lineage>
</organism>